<dbReference type="EMBL" id="BARV01033189">
    <property type="protein sequence ID" value="GAI42523.1"/>
    <property type="molecule type" value="Genomic_DNA"/>
</dbReference>
<comment type="caution">
    <text evidence="1">The sequence shown here is derived from an EMBL/GenBank/DDBJ whole genome shotgun (WGS) entry which is preliminary data.</text>
</comment>
<dbReference type="AlphaFoldDB" id="X1NG06"/>
<organism evidence="1">
    <name type="scientific">marine sediment metagenome</name>
    <dbReference type="NCBI Taxonomy" id="412755"/>
    <lineage>
        <taxon>unclassified sequences</taxon>
        <taxon>metagenomes</taxon>
        <taxon>ecological metagenomes</taxon>
    </lineage>
</organism>
<protein>
    <submittedName>
        <fullName evidence="1">Uncharacterized protein</fullName>
    </submittedName>
</protein>
<gene>
    <name evidence="1" type="ORF">S06H3_52211</name>
</gene>
<proteinExistence type="predicted"/>
<evidence type="ECO:0000313" key="1">
    <source>
        <dbReference type="EMBL" id="GAI42523.1"/>
    </source>
</evidence>
<accession>X1NG06</accession>
<reference evidence="1" key="1">
    <citation type="journal article" date="2014" name="Front. Microbiol.">
        <title>High frequency of phylogenetically diverse reductive dehalogenase-homologous genes in deep subseafloor sedimentary metagenomes.</title>
        <authorList>
            <person name="Kawai M."/>
            <person name="Futagami T."/>
            <person name="Toyoda A."/>
            <person name="Takaki Y."/>
            <person name="Nishi S."/>
            <person name="Hori S."/>
            <person name="Arai W."/>
            <person name="Tsubouchi T."/>
            <person name="Morono Y."/>
            <person name="Uchiyama I."/>
            <person name="Ito T."/>
            <person name="Fujiyama A."/>
            <person name="Inagaki F."/>
            <person name="Takami H."/>
        </authorList>
    </citation>
    <scope>NUCLEOTIDE SEQUENCE</scope>
    <source>
        <strain evidence="1">Expedition CK06-06</strain>
    </source>
</reference>
<sequence>MHFPDHARKLKDNYVGDHKISGLSPGMLNMWGWVMVTVRDIVEEPKKMSG</sequence>
<name>X1NG06_9ZZZZ</name>